<feature type="transmembrane region" description="Helical" evidence="1">
    <location>
        <begin position="224"/>
        <end position="245"/>
    </location>
</feature>
<evidence type="ECO:0000313" key="2">
    <source>
        <dbReference type="EMBL" id="CAE7288941.1"/>
    </source>
</evidence>
<keyword evidence="1" id="KW-0472">Membrane</keyword>
<feature type="transmembrane region" description="Helical" evidence="1">
    <location>
        <begin position="430"/>
        <end position="450"/>
    </location>
</feature>
<sequence length="452" mass="48823">MAHTAAGKEVHAHSDVAPQSFTPWQYVWKSRVPLIAVPVLAGLRQLPPRPVAEDTLSSILLEVALLCGLAVGSGYVRLPFSATWWLVLLAALITQTRFILGVATVLSLSVLLTWYGLRLQHAAAVTALWGGGVLTSPWSRLFWQSWDLCVHGLPALAMLWFHGPCLGLSGPMGPGPVTASAAAAALPLSLLWLFGLCLGLPEFKCNLCQTRLAYRIAPGLPKEAWRWVHGSHGFVCLAWFLSLALPSPAAGIYGLFAFIGLIRQPFTLGWWCLFLTSLWFTFGQEMSRTGSSLPEPALQLLQGMTCCCAATTATGFYGVQVLAPHAFASLIDTWIVDPMVHACPSHSALIRRIAATRSFRAATRLGDCFLHLFPTTGAILLFWPSVTAAAAFLSLPANLIWLLSTGSWSLDATNRLYGVKPPLKAATLHFVYGSHWTLCLGLGALCLAAGKW</sequence>
<dbReference type="OrthoDB" id="10372710at2759"/>
<dbReference type="EMBL" id="CAJNDS010001913">
    <property type="protein sequence ID" value="CAE7288941.1"/>
    <property type="molecule type" value="Genomic_DNA"/>
</dbReference>
<keyword evidence="1" id="KW-0812">Transmembrane</keyword>
<protein>
    <submittedName>
        <fullName evidence="2">Uncharacterized protein</fullName>
    </submittedName>
</protein>
<comment type="caution">
    <text evidence="2">The sequence shown here is derived from an EMBL/GenBank/DDBJ whole genome shotgun (WGS) entry which is preliminary data.</text>
</comment>
<feature type="transmembrane region" description="Helical" evidence="1">
    <location>
        <begin position="112"/>
        <end position="134"/>
    </location>
</feature>
<feature type="transmembrane region" description="Helical" evidence="1">
    <location>
        <begin position="56"/>
        <end position="76"/>
    </location>
</feature>
<feature type="transmembrane region" description="Helical" evidence="1">
    <location>
        <begin position="181"/>
        <end position="203"/>
    </location>
</feature>
<evidence type="ECO:0000256" key="1">
    <source>
        <dbReference type="SAM" id="Phobius"/>
    </source>
</evidence>
<keyword evidence="1" id="KW-1133">Transmembrane helix</keyword>
<keyword evidence="3" id="KW-1185">Reference proteome</keyword>
<reference evidence="2" key="1">
    <citation type="submission" date="2021-02" db="EMBL/GenBank/DDBJ databases">
        <authorList>
            <person name="Dougan E. K."/>
            <person name="Rhodes N."/>
            <person name="Thang M."/>
            <person name="Chan C."/>
        </authorList>
    </citation>
    <scope>NUCLEOTIDE SEQUENCE</scope>
</reference>
<dbReference type="Proteomes" id="UP000604046">
    <property type="component" value="Unassembled WGS sequence"/>
</dbReference>
<name>A0A812N1G0_9DINO</name>
<feature type="transmembrane region" description="Helical" evidence="1">
    <location>
        <begin position="361"/>
        <end position="383"/>
    </location>
</feature>
<proteinExistence type="predicted"/>
<dbReference type="AlphaFoldDB" id="A0A812N1G0"/>
<evidence type="ECO:0000313" key="3">
    <source>
        <dbReference type="Proteomes" id="UP000604046"/>
    </source>
</evidence>
<feature type="transmembrane region" description="Helical" evidence="1">
    <location>
        <begin position="83"/>
        <end position="106"/>
    </location>
</feature>
<gene>
    <name evidence="2" type="ORF">SNAT2548_LOCUS15258</name>
</gene>
<accession>A0A812N1G0</accession>
<feature type="transmembrane region" description="Helical" evidence="1">
    <location>
        <begin position="251"/>
        <end position="282"/>
    </location>
</feature>
<organism evidence="2 3">
    <name type="scientific">Symbiodinium natans</name>
    <dbReference type="NCBI Taxonomy" id="878477"/>
    <lineage>
        <taxon>Eukaryota</taxon>
        <taxon>Sar</taxon>
        <taxon>Alveolata</taxon>
        <taxon>Dinophyceae</taxon>
        <taxon>Suessiales</taxon>
        <taxon>Symbiodiniaceae</taxon>
        <taxon>Symbiodinium</taxon>
    </lineage>
</organism>